<protein>
    <submittedName>
        <fullName evidence="1">Uncharacterized protein</fullName>
    </submittedName>
</protein>
<organism evidence="1 2">
    <name type="scientific">Rhododendron molle</name>
    <name type="common">Chinese azalea</name>
    <name type="synonym">Azalea mollis</name>
    <dbReference type="NCBI Taxonomy" id="49168"/>
    <lineage>
        <taxon>Eukaryota</taxon>
        <taxon>Viridiplantae</taxon>
        <taxon>Streptophyta</taxon>
        <taxon>Embryophyta</taxon>
        <taxon>Tracheophyta</taxon>
        <taxon>Spermatophyta</taxon>
        <taxon>Magnoliopsida</taxon>
        <taxon>eudicotyledons</taxon>
        <taxon>Gunneridae</taxon>
        <taxon>Pentapetalae</taxon>
        <taxon>asterids</taxon>
        <taxon>Ericales</taxon>
        <taxon>Ericaceae</taxon>
        <taxon>Ericoideae</taxon>
        <taxon>Rhodoreae</taxon>
        <taxon>Rhododendron</taxon>
    </lineage>
</organism>
<comment type="caution">
    <text evidence="1">The sequence shown here is derived from an EMBL/GenBank/DDBJ whole genome shotgun (WGS) entry which is preliminary data.</text>
</comment>
<gene>
    <name evidence="1" type="ORF">RHMOL_Rhmol12G0075500</name>
</gene>
<accession>A0ACC0LFC9</accession>
<dbReference type="EMBL" id="CM046399">
    <property type="protein sequence ID" value="KAI8527440.1"/>
    <property type="molecule type" value="Genomic_DNA"/>
</dbReference>
<keyword evidence="2" id="KW-1185">Reference proteome</keyword>
<dbReference type="Proteomes" id="UP001062846">
    <property type="component" value="Chromosome 12"/>
</dbReference>
<sequence length="126" mass="14211">MLSNFRLKDGDYLLIRIAWKVRYEPLVIAVYQGPRFAIAGIQYRSTVISLYNKTRIEDNLTRTPAKPPVGSDSETRLGSPIASKRPQPQPAQPQTVQPQHAQPQPIQPQRAQPQPIQPQPTQPQPI</sequence>
<evidence type="ECO:0000313" key="1">
    <source>
        <dbReference type="EMBL" id="KAI8527440.1"/>
    </source>
</evidence>
<name>A0ACC0LFC9_RHOML</name>
<evidence type="ECO:0000313" key="2">
    <source>
        <dbReference type="Proteomes" id="UP001062846"/>
    </source>
</evidence>
<proteinExistence type="predicted"/>
<reference evidence="1" key="1">
    <citation type="submission" date="2022-02" db="EMBL/GenBank/DDBJ databases">
        <title>Plant Genome Project.</title>
        <authorList>
            <person name="Zhang R.-G."/>
        </authorList>
    </citation>
    <scope>NUCLEOTIDE SEQUENCE</scope>
    <source>
        <strain evidence="1">AT1</strain>
    </source>
</reference>